<keyword evidence="2" id="KW-1185">Reference proteome</keyword>
<organism evidence="1 2">
    <name type="scientific">Dallia pectoralis</name>
    <name type="common">Alaska blackfish</name>
    <dbReference type="NCBI Taxonomy" id="75939"/>
    <lineage>
        <taxon>Eukaryota</taxon>
        <taxon>Metazoa</taxon>
        <taxon>Chordata</taxon>
        <taxon>Craniata</taxon>
        <taxon>Vertebrata</taxon>
        <taxon>Euteleostomi</taxon>
        <taxon>Actinopterygii</taxon>
        <taxon>Neopterygii</taxon>
        <taxon>Teleostei</taxon>
        <taxon>Protacanthopterygii</taxon>
        <taxon>Esociformes</taxon>
        <taxon>Umbridae</taxon>
        <taxon>Dallia</taxon>
    </lineage>
</organism>
<proteinExistence type="predicted"/>
<dbReference type="Proteomes" id="UP001157502">
    <property type="component" value="Chromosome 23"/>
</dbReference>
<accession>A0ACC2FRI8</accession>
<comment type="caution">
    <text evidence="1">The sequence shown here is derived from an EMBL/GenBank/DDBJ whole genome shotgun (WGS) entry which is preliminary data.</text>
</comment>
<reference evidence="1" key="1">
    <citation type="submission" date="2021-05" db="EMBL/GenBank/DDBJ databases">
        <authorList>
            <person name="Pan Q."/>
            <person name="Jouanno E."/>
            <person name="Zahm M."/>
            <person name="Klopp C."/>
            <person name="Cabau C."/>
            <person name="Louis A."/>
            <person name="Berthelot C."/>
            <person name="Parey E."/>
            <person name="Roest Crollius H."/>
            <person name="Montfort J."/>
            <person name="Robinson-Rechavi M."/>
            <person name="Bouchez O."/>
            <person name="Lampietro C."/>
            <person name="Lopez Roques C."/>
            <person name="Donnadieu C."/>
            <person name="Postlethwait J."/>
            <person name="Bobe J."/>
            <person name="Dillon D."/>
            <person name="Chandos A."/>
            <person name="von Hippel F."/>
            <person name="Guiguen Y."/>
        </authorList>
    </citation>
    <scope>NUCLEOTIDE SEQUENCE</scope>
    <source>
        <strain evidence="1">YG-Jan2019</strain>
    </source>
</reference>
<gene>
    <name evidence="1" type="ORF">DPEC_G00259820</name>
</gene>
<evidence type="ECO:0000313" key="2">
    <source>
        <dbReference type="Proteomes" id="UP001157502"/>
    </source>
</evidence>
<evidence type="ECO:0000313" key="1">
    <source>
        <dbReference type="EMBL" id="KAJ7993933.1"/>
    </source>
</evidence>
<name>A0ACC2FRI8_DALPE</name>
<sequence length="97" mass="10388">MSAVLPFSVLPPLPHTGAIYISGESNSQLKRSSTDARPSGAATLSTWALCVKVAPWTGTLSSHELIPLQTRHPGEDDSCVPSRDRPFWGYSGRPQGV</sequence>
<protein>
    <submittedName>
        <fullName evidence="1">Uncharacterized protein</fullName>
    </submittedName>
</protein>
<dbReference type="EMBL" id="CM055750">
    <property type="protein sequence ID" value="KAJ7993933.1"/>
    <property type="molecule type" value="Genomic_DNA"/>
</dbReference>